<proteinExistence type="predicted"/>
<dbReference type="SUPFAM" id="SSF47384">
    <property type="entry name" value="Homodimeric domain of signal transducing histidine kinase"/>
    <property type="match status" value="1"/>
</dbReference>
<organism evidence="7 8">
    <name type="scientific">Paenibacillus piri</name>
    <dbReference type="NCBI Taxonomy" id="2547395"/>
    <lineage>
        <taxon>Bacteria</taxon>
        <taxon>Bacillati</taxon>
        <taxon>Bacillota</taxon>
        <taxon>Bacilli</taxon>
        <taxon>Bacillales</taxon>
        <taxon>Paenibacillaceae</taxon>
        <taxon>Paenibacillus</taxon>
    </lineage>
</organism>
<dbReference type="Proteomes" id="UP000295636">
    <property type="component" value="Unassembled WGS sequence"/>
</dbReference>
<feature type="transmembrane region" description="Helical" evidence="5">
    <location>
        <begin position="33"/>
        <end position="51"/>
    </location>
</feature>
<dbReference type="CDD" id="cd00082">
    <property type="entry name" value="HisKA"/>
    <property type="match status" value="1"/>
</dbReference>
<feature type="transmembrane region" description="Helical" evidence="5">
    <location>
        <begin position="58"/>
        <end position="76"/>
    </location>
</feature>
<dbReference type="AlphaFoldDB" id="A0A4R5KI69"/>
<feature type="transmembrane region" description="Helical" evidence="5">
    <location>
        <begin position="82"/>
        <end position="100"/>
    </location>
</feature>
<keyword evidence="3" id="KW-0418">Kinase</keyword>
<keyword evidence="5" id="KW-0472">Membrane</keyword>
<keyword evidence="5" id="KW-1133">Transmembrane helix</keyword>
<dbReference type="InterPro" id="IPR036097">
    <property type="entry name" value="HisK_dim/P_sf"/>
</dbReference>
<dbReference type="RefSeq" id="WP_133232046.1">
    <property type="nucleotide sequence ID" value="NZ_SMRT01000011.1"/>
</dbReference>
<evidence type="ECO:0000256" key="1">
    <source>
        <dbReference type="ARBA" id="ARBA00000085"/>
    </source>
</evidence>
<dbReference type="InterPro" id="IPR011623">
    <property type="entry name" value="7TMR_DISM_rcpt_extracell_dom1"/>
</dbReference>
<dbReference type="OrthoDB" id="9903705at2"/>
<comment type="caution">
    <text evidence="7">The sequence shown here is derived from an EMBL/GenBank/DDBJ whole genome shotgun (WGS) entry which is preliminary data.</text>
</comment>
<feature type="domain" description="7TM-DISM receptor extracellular" evidence="6">
    <location>
        <begin position="2"/>
        <end position="107"/>
    </location>
</feature>
<dbReference type="InterPro" id="IPR003661">
    <property type="entry name" value="HisK_dim/P_dom"/>
</dbReference>
<evidence type="ECO:0000256" key="4">
    <source>
        <dbReference type="ARBA" id="ARBA00023012"/>
    </source>
</evidence>
<evidence type="ECO:0000313" key="8">
    <source>
        <dbReference type="Proteomes" id="UP000295636"/>
    </source>
</evidence>
<evidence type="ECO:0000256" key="5">
    <source>
        <dbReference type="SAM" id="Phobius"/>
    </source>
</evidence>
<dbReference type="EC" id="2.7.13.3" evidence="2"/>
<evidence type="ECO:0000313" key="7">
    <source>
        <dbReference type="EMBL" id="TDF95161.1"/>
    </source>
</evidence>
<dbReference type="Gene3D" id="1.10.287.130">
    <property type="match status" value="1"/>
</dbReference>
<sequence>MIKLLAWIGCGFVGTVLLLPTETYTNLIGYYKYVSLFCLIYFIYGFTLALWRGRRSALLQLFGWLVFVATAIHDIAYSNDRIIWIDLQLVPYGFILLVFIEAMELARRFTNAYRTIGTMSDELIAMNRMKDEFLANTSHELKTPASRQDDCSAAANEQTSGRAFVPRACTGAA</sequence>
<comment type="catalytic activity">
    <reaction evidence="1">
        <text>ATP + protein L-histidine = ADP + protein N-phospho-L-histidine.</text>
        <dbReference type="EC" id="2.7.13.3"/>
    </reaction>
</comment>
<keyword evidence="5" id="KW-0812">Transmembrane</keyword>
<evidence type="ECO:0000256" key="3">
    <source>
        <dbReference type="ARBA" id="ARBA00022777"/>
    </source>
</evidence>
<gene>
    <name evidence="7" type="ORF">E1757_21795</name>
</gene>
<protein>
    <recommendedName>
        <fullName evidence="2">histidine kinase</fullName>
        <ecNumber evidence="2">2.7.13.3</ecNumber>
    </recommendedName>
</protein>
<keyword evidence="4" id="KW-0902">Two-component regulatory system</keyword>
<keyword evidence="3" id="KW-0808">Transferase</keyword>
<name>A0A4R5KI69_9BACL</name>
<evidence type="ECO:0000256" key="2">
    <source>
        <dbReference type="ARBA" id="ARBA00012438"/>
    </source>
</evidence>
<dbReference type="Pfam" id="PF07695">
    <property type="entry name" value="7TMR-DISM_7TM"/>
    <property type="match status" value="1"/>
</dbReference>
<evidence type="ECO:0000259" key="6">
    <source>
        <dbReference type="Pfam" id="PF07695"/>
    </source>
</evidence>
<accession>A0A4R5KI69</accession>
<dbReference type="GO" id="GO:0000155">
    <property type="term" value="F:phosphorelay sensor kinase activity"/>
    <property type="evidence" value="ECO:0007669"/>
    <property type="project" value="InterPro"/>
</dbReference>
<dbReference type="EMBL" id="SMRT01000011">
    <property type="protein sequence ID" value="TDF95161.1"/>
    <property type="molecule type" value="Genomic_DNA"/>
</dbReference>
<reference evidence="7 8" key="1">
    <citation type="submission" date="2019-03" db="EMBL/GenBank/DDBJ databases">
        <title>This is whole genome sequence of Paenibacillus sp MS74 strain.</title>
        <authorList>
            <person name="Trinh H.N."/>
        </authorList>
    </citation>
    <scope>NUCLEOTIDE SEQUENCE [LARGE SCALE GENOMIC DNA]</scope>
    <source>
        <strain evidence="7 8">MS74</strain>
    </source>
</reference>
<keyword evidence="8" id="KW-1185">Reference proteome</keyword>